<proteinExistence type="predicted"/>
<evidence type="ECO:0000313" key="2">
    <source>
        <dbReference type="Proteomes" id="UP000324222"/>
    </source>
</evidence>
<evidence type="ECO:0000313" key="1">
    <source>
        <dbReference type="EMBL" id="MPD04161.1"/>
    </source>
</evidence>
<sequence>MVRCVPGIVKQTIVKVMHEREPSEAVYVK</sequence>
<dbReference type="Proteomes" id="UP000324222">
    <property type="component" value="Unassembled WGS sequence"/>
</dbReference>
<organism evidence="1 2">
    <name type="scientific">Portunus trituberculatus</name>
    <name type="common">Swimming crab</name>
    <name type="synonym">Neptunus trituberculatus</name>
    <dbReference type="NCBI Taxonomy" id="210409"/>
    <lineage>
        <taxon>Eukaryota</taxon>
        <taxon>Metazoa</taxon>
        <taxon>Ecdysozoa</taxon>
        <taxon>Arthropoda</taxon>
        <taxon>Crustacea</taxon>
        <taxon>Multicrustacea</taxon>
        <taxon>Malacostraca</taxon>
        <taxon>Eumalacostraca</taxon>
        <taxon>Eucarida</taxon>
        <taxon>Decapoda</taxon>
        <taxon>Pleocyemata</taxon>
        <taxon>Brachyura</taxon>
        <taxon>Eubrachyura</taxon>
        <taxon>Portunoidea</taxon>
        <taxon>Portunidae</taxon>
        <taxon>Portuninae</taxon>
        <taxon>Portunus</taxon>
    </lineage>
</organism>
<comment type="caution">
    <text evidence="1">The sequence shown here is derived from an EMBL/GenBank/DDBJ whole genome shotgun (WGS) entry which is preliminary data.</text>
</comment>
<gene>
    <name evidence="1" type="ORF">E2C01_099834</name>
</gene>
<protein>
    <submittedName>
        <fullName evidence="1">Uncharacterized protein</fullName>
    </submittedName>
</protein>
<reference evidence="1 2" key="1">
    <citation type="submission" date="2019-05" db="EMBL/GenBank/DDBJ databases">
        <title>Another draft genome of Portunus trituberculatus and its Hox gene families provides insights of decapod evolution.</title>
        <authorList>
            <person name="Jeong J.-H."/>
            <person name="Song I."/>
            <person name="Kim S."/>
            <person name="Choi T."/>
            <person name="Kim D."/>
            <person name="Ryu S."/>
            <person name="Kim W."/>
        </authorList>
    </citation>
    <scope>NUCLEOTIDE SEQUENCE [LARGE SCALE GENOMIC DNA]</scope>
    <source>
        <tissue evidence="1">Muscle</tissue>
    </source>
</reference>
<accession>A0A5B7K4U1</accession>
<dbReference type="AlphaFoldDB" id="A0A5B7K4U1"/>
<keyword evidence="2" id="KW-1185">Reference proteome</keyword>
<name>A0A5B7K4U1_PORTR</name>
<dbReference type="EMBL" id="VSRR010139680">
    <property type="protein sequence ID" value="MPD04161.1"/>
    <property type="molecule type" value="Genomic_DNA"/>
</dbReference>